<feature type="compositionally biased region" description="Polar residues" evidence="1">
    <location>
        <begin position="222"/>
        <end position="237"/>
    </location>
</feature>
<feature type="region of interest" description="Disordered" evidence="1">
    <location>
        <begin position="218"/>
        <end position="239"/>
    </location>
</feature>
<evidence type="ECO:0000256" key="1">
    <source>
        <dbReference type="SAM" id="MobiDB-lite"/>
    </source>
</evidence>
<evidence type="ECO:0000313" key="2">
    <source>
        <dbReference type="EMBL" id="MPM20020.1"/>
    </source>
</evidence>
<gene>
    <name evidence="2" type="ORF">SDC9_66447</name>
</gene>
<reference evidence="2" key="1">
    <citation type="submission" date="2019-08" db="EMBL/GenBank/DDBJ databases">
        <authorList>
            <person name="Kucharzyk K."/>
            <person name="Murdoch R.W."/>
            <person name="Higgins S."/>
            <person name="Loffler F."/>
        </authorList>
    </citation>
    <scope>NUCLEOTIDE SEQUENCE</scope>
</reference>
<accession>A0A644XUY1</accession>
<dbReference type="AlphaFoldDB" id="A0A644XUY1"/>
<feature type="region of interest" description="Disordered" evidence="1">
    <location>
        <begin position="1"/>
        <end position="20"/>
    </location>
</feature>
<protein>
    <submittedName>
        <fullName evidence="2">Uncharacterized protein</fullName>
    </submittedName>
</protein>
<name>A0A644XUY1_9ZZZZ</name>
<dbReference type="EMBL" id="VSSQ01003294">
    <property type="protein sequence ID" value="MPM20020.1"/>
    <property type="molecule type" value="Genomic_DNA"/>
</dbReference>
<organism evidence="2">
    <name type="scientific">bioreactor metagenome</name>
    <dbReference type="NCBI Taxonomy" id="1076179"/>
    <lineage>
        <taxon>unclassified sequences</taxon>
        <taxon>metagenomes</taxon>
        <taxon>ecological metagenomes</taxon>
    </lineage>
</organism>
<comment type="caution">
    <text evidence="2">The sequence shown here is derived from an EMBL/GenBank/DDBJ whole genome shotgun (WGS) entry which is preliminary data.</text>
</comment>
<sequence>MPGVDDRGGGPARGAQHDHRAVEVAAVGELRVEVLAGRGDLGDVTEEEPRGVEVVDGHVLEDAAGLGEVRLRRGGRVAGDDRQLLERADRALLDQGAGPGEGRVEPAVEAEHHRDVGQVGELALQLLGVGQLHRHRLLAQRGLAGPHRGEDVLDVQRGGGADHHRVDVLGGEHVGGIRAGPRAVRRGDRLGRGGHRVTDQGEGRCRVRRDGAGVDLADTAGPDQSETQLGHACSSSPADRLRCRPRVAMTRFKPLLRSMSTECQNKHIRWGDKSC</sequence>
<proteinExistence type="predicted"/>